<dbReference type="Pfam" id="PF08899">
    <property type="entry name" value="DUF1844"/>
    <property type="match status" value="1"/>
</dbReference>
<sequence>MEDQPQGEKPKIIIDEDWKTQVQAEKEAAKSGSPDGDAPADTPAAEPVDAAADQPFPDDPEMPPASFEMLITGLATEAMMALGQIPHPVTGEAKPRRNQAKYLIDTIGVLQDKTKGNLAPEEAEAVEGLLHQLRMAFVHSAPS</sequence>
<dbReference type="Proteomes" id="UP000316714">
    <property type="component" value="Unassembled WGS sequence"/>
</dbReference>
<evidence type="ECO:0000256" key="1">
    <source>
        <dbReference type="SAM" id="MobiDB-lite"/>
    </source>
</evidence>
<evidence type="ECO:0008006" key="4">
    <source>
        <dbReference type="Google" id="ProtNLM"/>
    </source>
</evidence>
<feature type="compositionally biased region" description="Basic and acidic residues" evidence="1">
    <location>
        <begin position="1"/>
        <end position="29"/>
    </location>
</feature>
<protein>
    <recommendedName>
        <fullName evidence="4">DUF1844 domain-containing protein</fullName>
    </recommendedName>
</protein>
<comment type="caution">
    <text evidence="2">The sequence shown here is derived from an EMBL/GenBank/DDBJ whole genome shotgun (WGS) entry which is preliminary data.</text>
</comment>
<name>A0A5C5VH53_9BACT</name>
<keyword evidence="3" id="KW-1185">Reference proteome</keyword>
<evidence type="ECO:0000313" key="3">
    <source>
        <dbReference type="Proteomes" id="UP000316714"/>
    </source>
</evidence>
<dbReference type="InterPro" id="IPR014995">
    <property type="entry name" value="DUF1844"/>
</dbReference>
<feature type="region of interest" description="Disordered" evidence="1">
    <location>
        <begin position="1"/>
        <end position="65"/>
    </location>
</feature>
<proteinExistence type="predicted"/>
<dbReference type="EMBL" id="SIHJ01000001">
    <property type="protein sequence ID" value="TWT37944.1"/>
    <property type="molecule type" value="Genomic_DNA"/>
</dbReference>
<dbReference type="OrthoDB" id="9799618at2"/>
<gene>
    <name evidence="2" type="ORF">KOR34_29100</name>
</gene>
<reference evidence="2 3" key="1">
    <citation type="submission" date="2019-02" db="EMBL/GenBank/DDBJ databases">
        <title>Deep-cultivation of Planctomycetes and their phenomic and genomic characterization uncovers novel biology.</title>
        <authorList>
            <person name="Wiegand S."/>
            <person name="Jogler M."/>
            <person name="Boedeker C."/>
            <person name="Pinto D."/>
            <person name="Vollmers J."/>
            <person name="Rivas-Marin E."/>
            <person name="Kohn T."/>
            <person name="Peeters S.H."/>
            <person name="Heuer A."/>
            <person name="Rast P."/>
            <person name="Oberbeckmann S."/>
            <person name="Bunk B."/>
            <person name="Jeske O."/>
            <person name="Meyerdierks A."/>
            <person name="Storesund J.E."/>
            <person name="Kallscheuer N."/>
            <person name="Luecker S."/>
            <person name="Lage O.M."/>
            <person name="Pohl T."/>
            <person name="Merkel B.J."/>
            <person name="Hornburger P."/>
            <person name="Mueller R.-W."/>
            <person name="Bruemmer F."/>
            <person name="Labrenz M."/>
            <person name="Spormann A.M."/>
            <person name="Op Den Camp H."/>
            <person name="Overmann J."/>
            <person name="Amann R."/>
            <person name="Jetten M.S.M."/>
            <person name="Mascher T."/>
            <person name="Medema M.H."/>
            <person name="Devos D.P."/>
            <person name="Kaster A.-K."/>
            <person name="Ovreas L."/>
            <person name="Rohde M."/>
            <person name="Galperin M.Y."/>
            <person name="Jogler C."/>
        </authorList>
    </citation>
    <scope>NUCLEOTIDE SEQUENCE [LARGE SCALE GENOMIC DNA]</scope>
    <source>
        <strain evidence="2 3">KOR34</strain>
    </source>
</reference>
<feature type="compositionally biased region" description="Low complexity" evidence="1">
    <location>
        <begin position="34"/>
        <end position="55"/>
    </location>
</feature>
<dbReference type="RefSeq" id="WP_146565244.1">
    <property type="nucleotide sequence ID" value="NZ_SIHJ01000001.1"/>
</dbReference>
<accession>A0A5C5VH53</accession>
<dbReference type="AlphaFoldDB" id="A0A5C5VH53"/>
<evidence type="ECO:0000313" key="2">
    <source>
        <dbReference type="EMBL" id="TWT37944.1"/>
    </source>
</evidence>
<organism evidence="2 3">
    <name type="scientific">Posidoniimonas corsicana</name>
    <dbReference type="NCBI Taxonomy" id="1938618"/>
    <lineage>
        <taxon>Bacteria</taxon>
        <taxon>Pseudomonadati</taxon>
        <taxon>Planctomycetota</taxon>
        <taxon>Planctomycetia</taxon>
        <taxon>Pirellulales</taxon>
        <taxon>Lacipirellulaceae</taxon>
        <taxon>Posidoniimonas</taxon>
    </lineage>
</organism>